<reference evidence="2" key="1">
    <citation type="journal article" date="2020" name="Stud. Mycol.">
        <title>101 Dothideomycetes genomes: a test case for predicting lifestyles and emergence of pathogens.</title>
        <authorList>
            <person name="Haridas S."/>
            <person name="Albert R."/>
            <person name="Binder M."/>
            <person name="Bloem J."/>
            <person name="Labutti K."/>
            <person name="Salamov A."/>
            <person name="Andreopoulos B."/>
            <person name="Baker S."/>
            <person name="Barry K."/>
            <person name="Bills G."/>
            <person name="Bluhm B."/>
            <person name="Cannon C."/>
            <person name="Castanera R."/>
            <person name="Culley D."/>
            <person name="Daum C."/>
            <person name="Ezra D."/>
            <person name="Gonzalez J."/>
            <person name="Henrissat B."/>
            <person name="Kuo A."/>
            <person name="Liang C."/>
            <person name="Lipzen A."/>
            <person name="Lutzoni F."/>
            <person name="Magnuson J."/>
            <person name="Mondo S."/>
            <person name="Nolan M."/>
            <person name="Ohm R."/>
            <person name="Pangilinan J."/>
            <person name="Park H.-J."/>
            <person name="Ramirez L."/>
            <person name="Alfaro M."/>
            <person name="Sun H."/>
            <person name="Tritt A."/>
            <person name="Yoshinaga Y."/>
            <person name="Zwiers L.-H."/>
            <person name="Turgeon B."/>
            <person name="Goodwin S."/>
            <person name="Spatafora J."/>
            <person name="Crous P."/>
            <person name="Grigoriev I."/>
        </authorList>
    </citation>
    <scope>NUCLEOTIDE SEQUENCE</scope>
    <source>
        <strain evidence="2">CBS 122367</strain>
    </source>
</reference>
<sequence>MSHPLIGTGHVNVISRQMVSILTVLICVAPAIHGLWNATELKANTGFDSLWSHGSLTSRGNEPEVDGEQDYRPPFGSCVPQCKQSGELRVAEAAGAKRSISSSFQESDSASSNSSNPFVRRARPLPAFDSNGDLRRMTTKQLGQWMMNRIPNPQFQATDVEIIWNSRDPAQWIDLRPYRSPAREREQKAYGIPTSYFSHPGNTAFAWGTVLLVGCTMFAIVKTPTPQDPSAGIYMAHTWEYVYGTQR</sequence>
<evidence type="ECO:0000313" key="3">
    <source>
        <dbReference type="Proteomes" id="UP000799291"/>
    </source>
</evidence>
<gene>
    <name evidence="2" type="ORF">K458DRAFT_406399</name>
</gene>
<name>A0A6G1IU41_9PLEO</name>
<protein>
    <submittedName>
        <fullName evidence="2">Uncharacterized protein</fullName>
    </submittedName>
</protein>
<accession>A0A6G1IU41</accession>
<evidence type="ECO:0000313" key="2">
    <source>
        <dbReference type="EMBL" id="KAF2681389.1"/>
    </source>
</evidence>
<feature type="region of interest" description="Disordered" evidence="1">
    <location>
        <begin position="100"/>
        <end position="133"/>
    </location>
</feature>
<dbReference type="Proteomes" id="UP000799291">
    <property type="component" value="Unassembled WGS sequence"/>
</dbReference>
<keyword evidence="3" id="KW-1185">Reference proteome</keyword>
<organism evidence="2 3">
    <name type="scientific">Lentithecium fluviatile CBS 122367</name>
    <dbReference type="NCBI Taxonomy" id="1168545"/>
    <lineage>
        <taxon>Eukaryota</taxon>
        <taxon>Fungi</taxon>
        <taxon>Dikarya</taxon>
        <taxon>Ascomycota</taxon>
        <taxon>Pezizomycotina</taxon>
        <taxon>Dothideomycetes</taxon>
        <taxon>Pleosporomycetidae</taxon>
        <taxon>Pleosporales</taxon>
        <taxon>Massarineae</taxon>
        <taxon>Lentitheciaceae</taxon>
        <taxon>Lentithecium</taxon>
    </lineage>
</organism>
<dbReference type="AlphaFoldDB" id="A0A6G1IU41"/>
<proteinExistence type="predicted"/>
<evidence type="ECO:0000256" key="1">
    <source>
        <dbReference type="SAM" id="MobiDB-lite"/>
    </source>
</evidence>
<feature type="compositionally biased region" description="Low complexity" evidence="1">
    <location>
        <begin position="100"/>
        <end position="115"/>
    </location>
</feature>
<dbReference type="EMBL" id="MU005591">
    <property type="protein sequence ID" value="KAF2681389.1"/>
    <property type="molecule type" value="Genomic_DNA"/>
</dbReference>